<reference evidence="2 3" key="1">
    <citation type="submission" date="2017-04" db="EMBL/GenBank/DDBJ databases">
        <authorList>
            <person name="Afonso C.L."/>
            <person name="Miller P.J."/>
            <person name="Scott M.A."/>
            <person name="Spackman E."/>
            <person name="Goraichik I."/>
            <person name="Dimitrov K.M."/>
            <person name="Suarez D.L."/>
            <person name="Swayne D.E."/>
        </authorList>
    </citation>
    <scope>NUCLEOTIDE SEQUENCE [LARGE SCALE GENOMIC DNA]</scope>
    <source>
        <strain evidence="2 3">DSM 23236</strain>
    </source>
</reference>
<feature type="signal peptide" evidence="1">
    <location>
        <begin position="1"/>
        <end position="21"/>
    </location>
</feature>
<dbReference type="Pfam" id="PF19625">
    <property type="entry name" value="DUF6130"/>
    <property type="match status" value="1"/>
</dbReference>
<proteinExistence type="predicted"/>
<organism evidence="2 3">
    <name type="scientific">Andreprevotia lacus DSM 23236</name>
    <dbReference type="NCBI Taxonomy" id="1121001"/>
    <lineage>
        <taxon>Bacteria</taxon>
        <taxon>Pseudomonadati</taxon>
        <taxon>Pseudomonadota</taxon>
        <taxon>Betaproteobacteria</taxon>
        <taxon>Neisseriales</taxon>
        <taxon>Chitinibacteraceae</taxon>
        <taxon>Andreprevotia</taxon>
    </lineage>
</organism>
<evidence type="ECO:0000313" key="2">
    <source>
        <dbReference type="EMBL" id="SMC24399.1"/>
    </source>
</evidence>
<dbReference type="EMBL" id="FWXD01000009">
    <property type="protein sequence ID" value="SMC24399.1"/>
    <property type="molecule type" value="Genomic_DNA"/>
</dbReference>
<dbReference type="RefSeq" id="WP_084090544.1">
    <property type="nucleotide sequence ID" value="NZ_FWXD01000009.1"/>
</dbReference>
<sequence>MTFKLAVLGSFMGLLLGFAQAEGKPLPRIVIDSPTPDQPAQKVAIIQFHTENMKIAPSYGAAALALVPPVGHLHVTVDGNAWHWVHAMEGPVVIQGLAPGLHRVALELADPLHRPVDSQTAVFSIAAPVADAGSEHMH</sequence>
<evidence type="ECO:0008006" key="4">
    <source>
        <dbReference type="Google" id="ProtNLM"/>
    </source>
</evidence>
<keyword evidence="1" id="KW-0732">Signal</keyword>
<feature type="chain" id="PRO_5012054355" description="DUF4399 domain-containing protein" evidence="1">
    <location>
        <begin position="22"/>
        <end position="138"/>
    </location>
</feature>
<protein>
    <recommendedName>
        <fullName evidence="4">DUF4399 domain-containing protein</fullName>
    </recommendedName>
</protein>
<accession>A0A1W1XK94</accession>
<evidence type="ECO:0000313" key="3">
    <source>
        <dbReference type="Proteomes" id="UP000192761"/>
    </source>
</evidence>
<dbReference type="Proteomes" id="UP000192761">
    <property type="component" value="Unassembled WGS sequence"/>
</dbReference>
<name>A0A1W1XK94_9NEIS</name>
<dbReference type="OrthoDB" id="1493962at2"/>
<keyword evidence="3" id="KW-1185">Reference proteome</keyword>
<dbReference type="AlphaFoldDB" id="A0A1W1XK94"/>
<dbReference type="InterPro" id="IPR046133">
    <property type="entry name" value="DUF6130"/>
</dbReference>
<evidence type="ECO:0000256" key="1">
    <source>
        <dbReference type="SAM" id="SignalP"/>
    </source>
</evidence>
<gene>
    <name evidence="2" type="ORF">SAMN02745857_01894</name>
</gene>